<protein>
    <submittedName>
        <fullName evidence="2">Uncharacterized protein</fullName>
    </submittedName>
</protein>
<comment type="caution">
    <text evidence="2">The sequence shown here is derived from an EMBL/GenBank/DDBJ whole genome shotgun (WGS) entry which is preliminary data.</text>
</comment>
<dbReference type="AlphaFoldDB" id="A0A482XP30"/>
<sequence>MAGPSTKRAVRDKDDEDDEEEEEEEGESESDNENKKAPNHRVNQITKVTKEPARAGTSMKTRRAVSDEEESKTRPTRKKSARKSAKNFLKSEFIGQKQ</sequence>
<name>A0A482XP30_LAOST</name>
<evidence type="ECO:0000313" key="2">
    <source>
        <dbReference type="EMBL" id="RZF47158.1"/>
    </source>
</evidence>
<feature type="compositionally biased region" description="Basic residues" evidence="1">
    <location>
        <begin position="74"/>
        <end position="85"/>
    </location>
</feature>
<proteinExistence type="predicted"/>
<dbReference type="InParanoid" id="A0A482XP30"/>
<evidence type="ECO:0000313" key="3">
    <source>
        <dbReference type="Proteomes" id="UP000291343"/>
    </source>
</evidence>
<keyword evidence="3" id="KW-1185">Reference proteome</keyword>
<feature type="region of interest" description="Disordered" evidence="1">
    <location>
        <begin position="1"/>
        <end position="98"/>
    </location>
</feature>
<evidence type="ECO:0000256" key="1">
    <source>
        <dbReference type="SAM" id="MobiDB-lite"/>
    </source>
</evidence>
<organism evidence="2 3">
    <name type="scientific">Laodelphax striatellus</name>
    <name type="common">Small brown planthopper</name>
    <name type="synonym">Delphax striatella</name>
    <dbReference type="NCBI Taxonomy" id="195883"/>
    <lineage>
        <taxon>Eukaryota</taxon>
        <taxon>Metazoa</taxon>
        <taxon>Ecdysozoa</taxon>
        <taxon>Arthropoda</taxon>
        <taxon>Hexapoda</taxon>
        <taxon>Insecta</taxon>
        <taxon>Pterygota</taxon>
        <taxon>Neoptera</taxon>
        <taxon>Paraneoptera</taxon>
        <taxon>Hemiptera</taxon>
        <taxon>Auchenorrhyncha</taxon>
        <taxon>Fulgoroidea</taxon>
        <taxon>Delphacidae</taxon>
        <taxon>Criomorphinae</taxon>
        <taxon>Laodelphax</taxon>
    </lineage>
</organism>
<gene>
    <name evidence="2" type="ORF">LSTR_LSTR016925</name>
</gene>
<feature type="compositionally biased region" description="Acidic residues" evidence="1">
    <location>
        <begin position="14"/>
        <end position="31"/>
    </location>
</feature>
<dbReference type="EMBL" id="QKKF02004683">
    <property type="protein sequence ID" value="RZF47158.1"/>
    <property type="molecule type" value="Genomic_DNA"/>
</dbReference>
<dbReference type="Proteomes" id="UP000291343">
    <property type="component" value="Unassembled WGS sequence"/>
</dbReference>
<reference evidence="2 3" key="1">
    <citation type="journal article" date="2017" name="Gigascience">
        <title>Genome sequence of the small brown planthopper, Laodelphax striatellus.</title>
        <authorList>
            <person name="Zhu J."/>
            <person name="Jiang F."/>
            <person name="Wang X."/>
            <person name="Yang P."/>
            <person name="Bao Y."/>
            <person name="Zhao W."/>
            <person name="Wang W."/>
            <person name="Lu H."/>
            <person name="Wang Q."/>
            <person name="Cui N."/>
            <person name="Li J."/>
            <person name="Chen X."/>
            <person name="Luo L."/>
            <person name="Yu J."/>
            <person name="Kang L."/>
            <person name="Cui F."/>
        </authorList>
    </citation>
    <scope>NUCLEOTIDE SEQUENCE [LARGE SCALE GENOMIC DNA]</scope>
    <source>
        <strain evidence="2">Lst14</strain>
    </source>
</reference>
<accession>A0A482XP30</accession>